<dbReference type="STRING" id="1324957.K933_09527"/>
<protein>
    <recommendedName>
        <fullName evidence="4">CARDB domain-containing protein</fullName>
    </recommendedName>
</protein>
<dbReference type="InterPro" id="IPR013783">
    <property type="entry name" value="Ig-like_fold"/>
</dbReference>
<evidence type="ECO:0000313" key="3">
    <source>
        <dbReference type="Proteomes" id="UP000017840"/>
    </source>
</evidence>
<comment type="caution">
    <text evidence="2">The sequence shown here is derived from an EMBL/GenBank/DDBJ whole genome shotgun (WGS) entry which is preliminary data.</text>
</comment>
<feature type="transmembrane region" description="Helical" evidence="1">
    <location>
        <begin position="159"/>
        <end position="176"/>
    </location>
</feature>
<dbReference type="Gene3D" id="2.60.40.10">
    <property type="entry name" value="Immunoglobulins"/>
    <property type="match status" value="1"/>
</dbReference>
<dbReference type="EMBL" id="ASGZ01000029">
    <property type="protein sequence ID" value="ESP88353.1"/>
    <property type="molecule type" value="Genomic_DNA"/>
</dbReference>
<dbReference type="OrthoDB" id="341232at2157"/>
<evidence type="ECO:0008006" key="4">
    <source>
        <dbReference type="Google" id="ProtNLM"/>
    </source>
</evidence>
<dbReference type="Proteomes" id="UP000017840">
    <property type="component" value="Unassembled WGS sequence"/>
</dbReference>
<dbReference type="eggNOG" id="ENOG502N5ZD">
    <property type="taxonomic scope" value="Archaea"/>
</dbReference>
<proteinExistence type="predicted"/>
<evidence type="ECO:0000313" key="2">
    <source>
        <dbReference type="EMBL" id="ESP88353.1"/>
    </source>
</evidence>
<sequence length="179" mass="17881">MKLRSGGVGAGVAAAAVVWTLVFVAGPALAADAGCTATDGEPVCLDGVSVSDERLAKGESATLEATVRNAGETPANATVVLNTAGPDNVTRSFTLGRVRLAPGETRTVTQPIDASTPGSHGLQLLVFDGSGARTYDSSAVLTVAVTERGLGGALDRSEYALGALVGAVAVVGGLGYRRR</sequence>
<dbReference type="RefSeq" id="WP_023394490.1">
    <property type="nucleotide sequence ID" value="NZ_ASGZ01000029.1"/>
</dbReference>
<name>V4HE77_9EURY</name>
<reference evidence="2 3" key="1">
    <citation type="journal article" date="2013" name="Genome Announc.">
        <title>Draft Genome Sequence of 'Candidatus Halobonum tyrrellensis' Strain G22, Isolated from the Hypersaline Waters of Lake Tyrrell, Australia.</title>
        <authorList>
            <person name="Ugalde J.A."/>
            <person name="Narasingarao P."/>
            <person name="Kuo S."/>
            <person name="Podell S."/>
            <person name="Allen E.E."/>
        </authorList>
    </citation>
    <scope>NUCLEOTIDE SEQUENCE [LARGE SCALE GENOMIC DNA]</scope>
    <source>
        <strain evidence="2 3">G22</strain>
    </source>
</reference>
<dbReference type="AlphaFoldDB" id="V4HE77"/>
<organism evidence="2 3">
    <name type="scientific">Candidatus Halobonum tyrrellensis G22</name>
    <dbReference type="NCBI Taxonomy" id="1324957"/>
    <lineage>
        <taxon>Archaea</taxon>
        <taxon>Methanobacteriati</taxon>
        <taxon>Methanobacteriota</taxon>
        <taxon>Stenosarchaea group</taxon>
        <taxon>Halobacteria</taxon>
        <taxon>Halobacteriales</taxon>
        <taxon>Haloferacaceae</taxon>
        <taxon>Candidatus Halobonum</taxon>
    </lineage>
</organism>
<accession>V4HE77</accession>
<keyword evidence="3" id="KW-1185">Reference proteome</keyword>
<keyword evidence="1" id="KW-0812">Transmembrane</keyword>
<evidence type="ECO:0000256" key="1">
    <source>
        <dbReference type="SAM" id="Phobius"/>
    </source>
</evidence>
<keyword evidence="1" id="KW-1133">Transmembrane helix</keyword>
<gene>
    <name evidence="2" type="ORF">K933_09527</name>
</gene>
<keyword evidence="1" id="KW-0472">Membrane</keyword>